<dbReference type="Gene3D" id="1.25.40.10">
    <property type="entry name" value="Tetratricopeptide repeat domain"/>
    <property type="match status" value="1"/>
</dbReference>
<dbReference type="InterPro" id="IPR011990">
    <property type="entry name" value="TPR-like_helical_dom_sf"/>
</dbReference>
<sequence>MHSIVEIASKVLKAEILASERNYTQSITLLQKAVAIEDGLNYNEPPDWFFSVRHHLGAVQIEAGHYEDAIKTYEEDLKRLPKNGWAHHGLKLAYEKLHNKAKAAEMEQLLSKSWATADLKITTSRIK</sequence>
<dbReference type="eggNOG" id="COG0457">
    <property type="taxonomic scope" value="Bacteria"/>
</dbReference>
<dbReference type="InterPro" id="IPR019734">
    <property type="entry name" value="TPR_rpt"/>
</dbReference>
<dbReference type="RefSeq" id="WP_023576638.1">
    <property type="nucleotide sequence ID" value="NZ_CBCSBQ010000007.1"/>
</dbReference>
<evidence type="ECO:0000313" key="2">
    <source>
        <dbReference type="EMBL" id="SCX06787.1"/>
    </source>
</evidence>
<evidence type="ECO:0000313" key="3">
    <source>
        <dbReference type="Proteomes" id="UP000182124"/>
    </source>
</evidence>
<dbReference type="EMBL" id="FMTY01000002">
    <property type="protein sequence ID" value="SCX06787.1"/>
    <property type="molecule type" value="Genomic_DNA"/>
</dbReference>
<dbReference type="STRING" id="329186.SAMN02927925_01060"/>
<keyword evidence="1" id="KW-0802">TPR repeat</keyword>
<accession>A0A1G4VHB6</accession>
<name>A0A1G4VHB6_9FLAO</name>
<dbReference type="PANTHER" id="PTHR45588:SF1">
    <property type="entry name" value="WW DOMAIN-CONTAINING PROTEIN"/>
    <property type="match status" value="1"/>
</dbReference>
<gene>
    <name evidence="2" type="ORF">SAMN02927925_01060</name>
</gene>
<dbReference type="Proteomes" id="UP000182124">
    <property type="component" value="Unassembled WGS sequence"/>
</dbReference>
<dbReference type="PROSITE" id="PS50005">
    <property type="entry name" value="TPR"/>
    <property type="match status" value="1"/>
</dbReference>
<organism evidence="2 3">
    <name type="scientific">Flavobacterium saliperosum</name>
    <dbReference type="NCBI Taxonomy" id="329186"/>
    <lineage>
        <taxon>Bacteria</taxon>
        <taxon>Pseudomonadati</taxon>
        <taxon>Bacteroidota</taxon>
        <taxon>Flavobacteriia</taxon>
        <taxon>Flavobacteriales</taxon>
        <taxon>Flavobacteriaceae</taxon>
        <taxon>Flavobacterium</taxon>
    </lineage>
</organism>
<feature type="repeat" description="TPR" evidence="1">
    <location>
        <begin position="50"/>
        <end position="83"/>
    </location>
</feature>
<proteinExistence type="predicted"/>
<dbReference type="PANTHER" id="PTHR45588">
    <property type="entry name" value="TPR DOMAIN-CONTAINING PROTEIN"/>
    <property type="match status" value="1"/>
</dbReference>
<protein>
    <submittedName>
        <fullName evidence="2">Uncharacterized protein</fullName>
    </submittedName>
</protein>
<evidence type="ECO:0000256" key="1">
    <source>
        <dbReference type="PROSITE-ProRule" id="PRU00339"/>
    </source>
</evidence>
<reference evidence="2 3" key="1">
    <citation type="submission" date="2016-10" db="EMBL/GenBank/DDBJ databases">
        <authorList>
            <person name="de Groot N.N."/>
        </authorList>
    </citation>
    <scope>NUCLEOTIDE SEQUENCE [LARGE SCALE GENOMIC DNA]</scope>
    <source>
        <strain evidence="2 3">CGMCC 1.3801</strain>
    </source>
</reference>
<dbReference type="SUPFAM" id="SSF48452">
    <property type="entry name" value="TPR-like"/>
    <property type="match status" value="1"/>
</dbReference>
<dbReference type="AlphaFoldDB" id="A0A1G4VHB6"/>